<name>A0A816TM07_BRANA</name>
<dbReference type="AlphaFoldDB" id="A0A816TM07"/>
<dbReference type="Proteomes" id="UP001295469">
    <property type="component" value="Chromosome A05"/>
</dbReference>
<proteinExistence type="predicted"/>
<evidence type="ECO:0000313" key="2">
    <source>
        <dbReference type="EMBL" id="CAF2098300.1"/>
    </source>
</evidence>
<feature type="compositionally biased region" description="Basic and acidic residues" evidence="1">
    <location>
        <begin position="88"/>
        <end position="109"/>
    </location>
</feature>
<gene>
    <name evidence="2" type="ORF">DARMORV10_A05P22200.1</name>
</gene>
<accession>A0A816TM07</accession>
<protein>
    <submittedName>
        <fullName evidence="2">(rape) hypothetical protein</fullName>
    </submittedName>
</protein>
<reference evidence="2" key="1">
    <citation type="submission" date="2021-01" db="EMBL/GenBank/DDBJ databases">
        <authorList>
            <consortium name="Genoscope - CEA"/>
            <person name="William W."/>
        </authorList>
    </citation>
    <scope>NUCLEOTIDE SEQUENCE</scope>
</reference>
<sequence>MEPFPSSPSKFSFEYLLLPPRSAPTAAPPGLVPYVLQNDRYALLLIEAWLLPRQPGIGRACWGQNRALQRHPFSGLVDSADGSNGEPTGRHPEHADAVAHHEVRAADHD</sequence>
<evidence type="ECO:0000256" key="1">
    <source>
        <dbReference type="SAM" id="MobiDB-lite"/>
    </source>
</evidence>
<dbReference type="EMBL" id="HG994359">
    <property type="protein sequence ID" value="CAF2098300.1"/>
    <property type="molecule type" value="Genomic_DNA"/>
</dbReference>
<organism evidence="2">
    <name type="scientific">Brassica napus</name>
    <name type="common">Rape</name>
    <dbReference type="NCBI Taxonomy" id="3708"/>
    <lineage>
        <taxon>Eukaryota</taxon>
        <taxon>Viridiplantae</taxon>
        <taxon>Streptophyta</taxon>
        <taxon>Embryophyta</taxon>
        <taxon>Tracheophyta</taxon>
        <taxon>Spermatophyta</taxon>
        <taxon>Magnoliopsida</taxon>
        <taxon>eudicotyledons</taxon>
        <taxon>Gunneridae</taxon>
        <taxon>Pentapetalae</taxon>
        <taxon>rosids</taxon>
        <taxon>malvids</taxon>
        <taxon>Brassicales</taxon>
        <taxon>Brassicaceae</taxon>
        <taxon>Brassiceae</taxon>
        <taxon>Brassica</taxon>
    </lineage>
</organism>
<feature type="region of interest" description="Disordered" evidence="1">
    <location>
        <begin position="74"/>
        <end position="109"/>
    </location>
</feature>